<organism evidence="2 3">
    <name type="scientific">Schizosaccharomyces osmophilus</name>
    <dbReference type="NCBI Taxonomy" id="2545709"/>
    <lineage>
        <taxon>Eukaryota</taxon>
        <taxon>Fungi</taxon>
        <taxon>Dikarya</taxon>
        <taxon>Ascomycota</taxon>
        <taxon>Taphrinomycotina</taxon>
        <taxon>Schizosaccharomycetes</taxon>
        <taxon>Schizosaccharomycetales</taxon>
        <taxon>Schizosaccharomycetaceae</taxon>
        <taxon>Schizosaccharomyces</taxon>
    </lineage>
</organism>
<protein>
    <submittedName>
        <fullName evidence="2">Uncharacterized protein</fullName>
    </submittedName>
</protein>
<evidence type="ECO:0000313" key="2">
    <source>
        <dbReference type="EMBL" id="WBW74184.1"/>
    </source>
</evidence>
<dbReference type="RefSeq" id="XP_056038427.1">
    <property type="nucleotide sequence ID" value="XM_056182489.1"/>
</dbReference>
<accession>A0AAE9WEI9</accession>
<keyword evidence="3" id="KW-1185">Reference proteome</keyword>
<dbReference type="AlphaFoldDB" id="A0AAE9WEI9"/>
<name>A0AAE9WEI9_9SCHI</name>
<gene>
    <name evidence="2" type="ORF">SOMG_03700</name>
</gene>
<dbReference type="EMBL" id="CP115612">
    <property type="protein sequence ID" value="WBW74184.1"/>
    <property type="molecule type" value="Genomic_DNA"/>
</dbReference>
<feature type="transmembrane region" description="Helical" evidence="1">
    <location>
        <begin position="74"/>
        <end position="102"/>
    </location>
</feature>
<keyword evidence="1" id="KW-1133">Transmembrane helix</keyword>
<keyword evidence="1" id="KW-0472">Membrane</keyword>
<evidence type="ECO:0000313" key="3">
    <source>
        <dbReference type="Proteomes" id="UP001212411"/>
    </source>
</evidence>
<dbReference type="KEGG" id="som:SOMG_03700"/>
<dbReference type="GeneID" id="80877178"/>
<dbReference type="Proteomes" id="UP001212411">
    <property type="component" value="Chromosome 2"/>
</dbReference>
<sequence>MDPLIALQVFGCMDSFPCMKRSGMYVGYKQAYKGLESEDFMDQIYKIERPYYLNKIAFASTCVFPNLYPNSLWFLLLICFFCTYSYVYTYTHKYFCVFFFFFP</sequence>
<reference evidence="2 3" key="1">
    <citation type="journal article" date="2023" name="G3 (Bethesda)">
        <title>A high-quality reference genome for the fission yeast Schizosaccharomyces osmophilus.</title>
        <authorList>
            <person name="Jia G.S."/>
            <person name="Zhang W.C."/>
            <person name="Liang Y."/>
            <person name="Liu X.H."/>
            <person name="Rhind N."/>
            <person name="Pidoux A."/>
            <person name="Brysch-Herzberg M."/>
            <person name="Du L.L."/>
        </authorList>
    </citation>
    <scope>NUCLEOTIDE SEQUENCE [LARGE SCALE GENOMIC DNA]</scope>
    <source>
        <strain evidence="2 3">CBS 15793</strain>
    </source>
</reference>
<evidence type="ECO:0000256" key="1">
    <source>
        <dbReference type="SAM" id="Phobius"/>
    </source>
</evidence>
<keyword evidence="1" id="KW-0812">Transmembrane</keyword>
<proteinExistence type="predicted"/>